<feature type="compositionally biased region" description="Basic residues" evidence="1">
    <location>
        <begin position="113"/>
        <end position="125"/>
    </location>
</feature>
<evidence type="ECO:0000256" key="1">
    <source>
        <dbReference type="SAM" id="MobiDB-lite"/>
    </source>
</evidence>
<protein>
    <submittedName>
        <fullName evidence="2">PilL protein</fullName>
    </submittedName>
</protein>
<accession>A0A0F3GU03</accession>
<feature type="region of interest" description="Disordered" evidence="1">
    <location>
        <begin position="172"/>
        <end position="199"/>
    </location>
</feature>
<feature type="region of interest" description="Disordered" evidence="1">
    <location>
        <begin position="109"/>
        <end position="136"/>
    </location>
</feature>
<comment type="caution">
    <text evidence="2">The sequence shown here is derived from an EMBL/GenBank/DDBJ whole genome shotgun (WGS) entry which is preliminary data.</text>
</comment>
<keyword evidence="3" id="KW-1185">Reference proteome</keyword>
<gene>
    <name evidence="2" type="ORF">MBAV_002510</name>
</gene>
<dbReference type="AlphaFoldDB" id="A0A0F3GU03"/>
<reference evidence="2 3" key="1">
    <citation type="submission" date="2015-02" db="EMBL/GenBank/DDBJ databases">
        <title>Single-cell genomics of uncultivated deep-branching MTB reveals a conserved set of magnetosome genes.</title>
        <authorList>
            <person name="Kolinko S."/>
            <person name="Richter M."/>
            <person name="Glockner F.O."/>
            <person name="Brachmann A."/>
            <person name="Schuler D."/>
        </authorList>
    </citation>
    <scope>NUCLEOTIDE SEQUENCE [LARGE SCALE GENOMIC DNA]</scope>
    <source>
        <strain evidence="2">TM-1</strain>
    </source>
</reference>
<sequence>MEPFSYQPRHCSHCRCRIGGDKRQGSQSARTQCAARVKPKPSKPQQRPTQDRQGQVVRGHVFPSKAPAFAHDNECGHGGHCRVYMHDRTSGKVQGTELCHYPAAAPHPMAQGRIHKRQPQRRKQQQGRELHPLGKRTRYQRRRYDRKHPLIHHEEQVWNRLCVIRRLLSDRVQPKPRKRPNHPANVRPKGQTITPQHPYHTDHAQHYKAVHNSAKDVLFSDHPAVEKSQSGGHQHHQCGTYQEPGGIAGVNLEHLLWCLRGQGRRA</sequence>
<feature type="compositionally biased region" description="Polar residues" evidence="1">
    <location>
        <begin position="43"/>
        <end position="53"/>
    </location>
</feature>
<feature type="region of interest" description="Disordered" evidence="1">
    <location>
        <begin position="20"/>
        <end position="57"/>
    </location>
</feature>
<dbReference type="Proteomes" id="UP000033423">
    <property type="component" value="Unassembled WGS sequence"/>
</dbReference>
<proteinExistence type="predicted"/>
<name>A0A0F3GU03_9BACT</name>
<evidence type="ECO:0000313" key="3">
    <source>
        <dbReference type="Proteomes" id="UP000033423"/>
    </source>
</evidence>
<organism evidence="2 3">
    <name type="scientific">Candidatus Magnetobacterium bavaricum</name>
    <dbReference type="NCBI Taxonomy" id="29290"/>
    <lineage>
        <taxon>Bacteria</taxon>
        <taxon>Pseudomonadati</taxon>
        <taxon>Nitrospirota</taxon>
        <taxon>Thermodesulfovibrionia</taxon>
        <taxon>Thermodesulfovibrionales</taxon>
        <taxon>Candidatus Magnetobacteriaceae</taxon>
        <taxon>Candidatus Magnetobacterium</taxon>
    </lineage>
</organism>
<dbReference type="EMBL" id="LACI01001087">
    <property type="protein sequence ID" value="KJU85292.1"/>
    <property type="molecule type" value="Genomic_DNA"/>
</dbReference>
<evidence type="ECO:0000313" key="2">
    <source>
        <dbReference type="EMBL" id="KJU85292.1"/>
    </source>
</evidence>